<dbReference type="GO" id="GO:0005200">
    <property type="term" value="F:structural constituent of cytoskeleton"/>
    <property type="evidence" value="ECO:0007669"/>
    <property type="project" value="TreeGrafter"/>
</dbReference>
<feature type="compositionally biased region" description="Low complexity" evidence="2">
    <location>
        <begin position="1304"/>
        <end position="1364"/>
    </location>
</feature>
<feature type="coiled-coil region" evidence="1">
    <location>
        <begin position="213"/>
        <end position="276"/>
    </location>
</feature>
<dbReference type="EMBL" id="JAACJN010000029">
    <property type="protein sequence ID" value="KAF5388499.1"/>
    <property type="molecule type" value="Genomic_DNA"/>
</dbReference>
<feature type="coiled-coil region" evidence="1">
    <location>
        <begin position="302"/>
        <end position="389"/>
    </location>
</feature>
<dbReference type="PANTHER" id="PTHR47357:SF1">
    <property type="entry name" value="SPINDLE POLE BODY COMPONENT 110"/>
    <property type="match status" value="1"/>
</dbReference>
<keyword evidence="1" id="KW-0175">Coiled coil</keyword>
<evidence type="ECO:0000313" key="4">
    <source>
        <dbReference type="Proteomes" id="UP000518752"/>
    </source>
</evidence>
<feature type="coiled-coil region" evidence="1">
    <location>
        <begin position="821"/>
        <end position="880"/>
    </location>
</feature>
<proteinExistence type="predicted"/>
<feature type="region of interest" description="Disordered" evidence="2">
    <location>
        <begin position="1304"/>
        <end position="1426"/>
    </location>
</feature>
<evidence type="ECO:0000313" key="3">
    <source>
        <dbReference type="EMBL" id="KAF5388499.1"/>
    </source>
</evidence>
<feature type="coiled-coil region" evidence="1">
    <location>
        <begin position="642"/>
        <end position="721"/>
    </location>
</feature>
<sequence length="1532" mass="172618">MSIFSLGMNDVSDEMQAMKDKLSSKEAHIAAQQSQLMNKAAEFEELRQALNEALQKLNCETSRVLQLESSLQRATSDLQHSNLLTQNTSAALASAEERLRQKDFEAKELERNLASLSHDSDGQHSELARMEQEKRKLEVRVRELQLCSSSAPAPPAPFKTPARARSSSLSSVRLSALEDDLSRLRTTLALRDTELHAVHQKLEVVQRDAIRTNNEYMASESQLRNRIKQVEELASEQEEELRYLKDQGGMRGLEREEELLNRIDEDDAKIEALERLVGDAHHLPADQLRKCEERRKADSLHIDELDRRNAVLVQERDEAKDALDFARDEVERLEGQIEALCRQVQDVRSQSNGPDEETVSNMQRLLNAVDRLRAERDGLRRDMEFLDVESKFTIAGLEAKVASISHPVQSSPPTSNTSNLPLIHITSFEEESSSQGRSTVVSNEQRKEIRRLQRMVLGCGIVLGCLNSGRSDLEALYNSACAAFEEKAQILTMTESRMEETDSRLASTIQLLEETTAHRNDALSRISILDDEWRLKSENAYAEEREREQEAKNTADHLTARLNEISKVLEIVTSERDSLSLLVTNLNADVASAKQELAEAESRYTQLQFHQLSDMPSSQATKALRAQIEELEARVMRRTELIGVQQHDIKRLETNLKLQEERLAEMTAEMEMILAQKDAMVEDCADAREQRDEARMKVERLEEEVERLETLLDDRSREQEAIIEVMFLNSARTREKMRVEADRFDELRVRIQSLLGERDTSLQNVRHLTETLEDVKQRLQSSDVEARRMAASLASSQEELTRSLMSTQELDKTKSILSGKVRELELELEFRSAEVNTLTSQLDSLQKESSTTISQCTAEIAELESQLESSRSSLSSTESEHRVALEELQQQLVHQDRLLADNDLEGELVQIKMKHVEELGQLQSRLVETTTTLNELRARHELDHMEHRQHLASTSQSVTVLQRQLQDAKEALTHLKEAEEKYKAAEQHHSQKLHHLEDQLATSNSKLTIALDEKENASSSVQRSADEMTEIRQKYEDRLAETQKALADTSQRLEEECTAMNHAREQLCSLQNELDEEMQSRAHDREAYKRDLRNVQDLHEQAELRAGEINQRMSVLETQIQNERALVHTLQEEKRAVERDTTALEANIQRSLSMNRHLESQIREGEDVIVNLRAELQQVSDHLAKVEKACNTAEVNLSLHNAQHKREVSQLHAELENLKARPNLEYVVSELEERINEMEDLLRKKCEEIEDNDDVKLELMKDNKSLKAKVESLTRKVNNLQTKLAAAKATLPAPAALEQRVTSASSASSSASPPLLVSSSSSSLSSTPTSVPSSAASTSRPRSNTLLGTLTTVSSSSNAASAISGGLNRVVSGPSALSRPKTPERRTVLGPVFKAMSPKKDRHKVEPPAPPAVQNKKRRAPDDFEGYEIPPQVYTAESLPGDTENIPEQSTPKVRRVLSNIQSGFTPARNQTRPTIPMPSPKRVDAVFMKAPAAAITPNSATLATATAADGKKRSWLGKIRGASATTQRDLP</sequence>
<feature type="coiled-coil region" evidence="1">
    <location>
        <begin position="8"/>
        <end position="63"/>
    </location>
</feature>
<dbReference type="Proteomes" id="UP000518752">
    <property type="component" value="Unassembled WGS sequence"/>
</dbReference>
<name>A0A8H5HS45_9AGAR</name>
<keyword evidence="4" id="KW-1185">Reference proteome</keyword>
<protein>
    <submittedName>
        <fullName evidence="3">Uncharacterized protein</fullName>
    </submittedName>
</protein>
<dbReference type="PANTHER" id="PTHR47357">
    <property type="entry name" value="COP1-INTERACTIVE PROTEIN 1"/>
    <property type="match status" value="1"/>
</dbReference>
<evidence type="ECO:0000256" key="2">
    <source>
        <dbReference type="SAM" id="MobiDB-lite"/>
    </source>
</evidence>
<feature type="coiled-coil region" evidence="1">
    <location>
        <begin position="541"/>
        <end position="610"/>
    </location>
</feature>
<gene>
    <name evidence="3" type="ORF">D9757_004731</name>
</gene>
<feature type="region of interest" description="Disordered" evidence="2">
    <location>
        <begin position="148"/>
        <end position="170"/>
    </location>
</feature>
<organism evidence="3 4">
    <name type="scientific">Collybiopsis confluens</name>
    <dbReference type="NCBI Taxonomy" id="2823264"/>
    <lineage>
        <taxon>Eukaryota</taxon>
        <taxon>Fungi</taxon>
        <taxon>Dikarya</taxon>
        <taxon>Basidiomycota</taxon>
        <taxon>Agaricomycotina</taxon>
        <taxon>Agaricomycetes</taxon>
        <taxon>Agaricomycetidae</taxon>
        <taxon>Agaricales</taxon>
        <taxon>Marasmiineae</taxon>
        <taxon>Omphalotaceae</taxon>
        <taxon>Collybiopsis</taxon>
    </lineage>
</organism>
<evidence type="ECO:0000256" key="1">
    <source>
        <dbReference type="SAM" id="Coils"/>
    </source>
</evidence>
<feature type="coiled-coil region" evidence="1">
    <location>
        <begin position="919"/>
        <end position="988"/>
    </location>
</feature>
<dbReference type="GO" id="GO:0005856">
    <property type="term" value="C:cytoskeleton"/>
    <property type="evidence" value="ECO:0007669"/>
    <property type="project" value="TreeGrafter"/>
</dbReference>
<accession>A0A8H5HS45</accession>
<feature type="coiled-coil region" evidence="1">
    <location>
        <begin position="92"/>
        <end position="147"/>
    </location>
</feature>
<feature type="coiled-coil region" evidence="1">
    <location>
        <begin position="1085"/>
        <end position="1290"/>
    </location>
</feature>
<comment type="caution">
    <text evidence="3">The sequence shown here is derived from an EMBL/GenBank/DDBJ whole genome shotgun (WGS) entry which is preliminary data.</text>
</comment>
<reference evidence="3 4" key="1">
    <citation type="journal article" date="2020" name="ISME J.">
        <title>Uncovering the hidden diversity of litter-decomposition mechanisms in mushroom-forming fungi.</title>
        <authorList>
            <person name="Floudas D."/>
            <person name="Bentzer J."/>
            <person name="Ahren D."/>
            <person name="Johansson T."/>
            <person name="Persson P."/>
            <person name="Tunlid A."/>
        </authorList>
    </citation>
    <scope>NUCLEOTIDE SEQUENCE [LARGE SCALE GENOMIC DNA]</scope>
    <source>
        <strain evidence="3 4">CBS 406.79</strain>
    </source>
</reference>
<dbReference type="OrthoDB" id="10255344at2759"/>
<feature type="coiled-coil region" evidence="1">
    <location>
        <begin position="1025"/>
        <end position="1052"/>
    </location>
</feature>